<dbReference type="SUPFAM" id="SSF53271">
    <property type="entry name" value="PRTase-like"/>
    <property type="match status" value="1"/>
</dbReference>
<evidence type="ECO:0000259" key="8">
    <source>
        <dbReference type="Pfam" id="PF00156"/>
    </source>
</evidence>
<keyword evidence="5 7" id="KW-0460">Magnesium</keyword>
<dbReference type="InterPro" id="IPR000836">
    <property type="entry name" value="PRTase_dom"/>
</dbReference>
<evidence type="ECO:0000256" key="4">
    <source>
        <dbReference type="ARBA" id="ARBA00022679"/>
    </source>
</evidence>
<dbReference type="HAMAP" id="MF_01208">
    <property type="entry name" value="PyrE"/>
    <property type="match status" value="1"/>
</dbReference>
<comment type="cofactor">
    <cofactor evidence="7">
        <name>Mg(2+)</name>
        <dbReference type="ChEBI" id="CHEBI:18420"/>
    </cofactor>
</comment>
<feature type="binding site" description="in other chain" evidence="7">
    <location>
        <begin position="116"/>
        <end position="124"/>
    </location>
    <ligand>
        <name>5-phospho-alpha-D-ribose 1-diphosphate</name>
        <dbReference type="ChEBI" id="CHEBI:58017"/>
        <note>ligand shared between dimeric partners</note>
    </ligand>
</feature>
<keyword evidence="4 7" id="KW-0808">Transferase</keyword>
<dbReference type="Pfam" id="PF00156">
    <property type="entry name" value="Pribosyltran"/>
    <property type="match status" value="1"/>
</dbReference>
<feature type="binding site" evidence="7">
    <location>
        <position position="148"/>
    </location>
    <ligand>
        <name>orotate</name>
        <dbReference type="ChEBI" id="CHEBI:30839"/>
    </ligand>
</feature>
<evidence type="ECO:0000256" key="1">
    <source>
        <dbReference type="ARBA" id="ARBA00004889"/>
    </source>
</evidence>
<comment type="subunit">
    <text evidence="7">Homodimer.</text>
</comment>
<keyword evidence="6 7" id="KW-0665">Pyrimidine biosynthesis</keyword>
<dbReference type="RefSeq" id="WP_185677271.1">
    <property type="nucleotide sequence ID" value="NZ_JACHVB010000064.1"/>
</dbReference>
<protein>
    <recommendedName>
        <fullName evidence="2 7">Orotate phosphoribosyltransferase</fullName>
        <shortName evidence="7">OPRT</shortName>
        <shortName evidence="7">OPRTase</shortName>
        <ecNumber evidence="2 7">2.4.2.10</ecNumber>
    </recommendedName>
</protein>
<comment type="caution">
    <text evidence="9">The sequence shown here is derived from an EMBL/GenBank/DDBJ whole genome shotgun (WGS) entry which is preliminary data.</text>
</comment>
<dbReference type="PANTHER" id="PTHR19278:SF9">
    <property type="entry name" value="URIDINE 5'-MONOPHOSPHATE SYNTHASE"/>
    <property type="match status" value="1"/>
</dbReference>
<comment type="pathway">
    <text evidence="1 7">Pyrimidine metabolism; UMP biosynthesis via de novo pathway; UMP from orotate: step 1/2.</text>
</comment>
<comment type="caution">
    <text evidence="7">Lacks conserved residue(s) required for the propagation of feature annotation.</text>
</comment>
<evidence type="ECO:0000256" key="5">
    <source>
        <dbReference type="ARBA" id="ARBA00022842"/>
    </source>
</evidence>
<comment type="catalytic activity">
    <reaction evidence="7">
        <text>orotidine 5'-phosphate + diphosphate = orotate + 5-phospho-alpha-D-ribose 1-diphosphate</text>
        <dbReference type="Rhea" id="RHEA:10380"/>
        <dbReference type="ChEBI" id="CHEBI:30839"/>
        <dbReference type="ChEBI" id="CHEBI:33019"/>
        <dbReference type="ChEBI" id="CHEBI:57538"/>
        <dbReference type="ChEBI" id="CHEBI:58017"/>
        <dbReference type="EC" id="2.4.2.10"/>
    </reaction>
</comment>
<feature type="binding site" evidence="7">
    <location>
        <position position="120"/>
    </location>
    <ligand>
        <name>orotate</name>
        <dbReference type="ChEBI" id="CHEBI:30839"/>
    </ligand>
</feature>
<dbReference type="GO" id="GO:0000287">
    <property type="term" value="F:magnesium ion binding"/>
    <property type="evidence" value="ECO:0007669"/>
    <property type="project" value="UniProtKB-UniRule"/>
</dbReference>
<dbReference type="PANTHER" id="PTHR19278">
    <property type="entry name" value="OROTATE PHOSPHORIBOSYLTRANSFERASE"/>
    <property type="match status" value="1"/>
</dbReference>
<evidence type="ECO:0000313" key="10">
    <source>
        <dbReference type="Proteomes" id="UP000546464"/>
    </source>
</evidence>
<keyword evidence="10" id="KW-1185">Reference proteome</keyword>
<comment type="similarity">
    <text evidence="7">Belongs to the purine/pyrimidine phosphoribosyltransferase family. PyrE subfamily.</text>
</comment>
<organism evidence="9 10">
    <name type="scientific">Ruficoccus amylovorans</name>
    <dbReference type="NCBI Taxonomy" id="1804625"/>
    <lineage>
        <taxon>Bacteria</taxon>
        <taxon>Pseudomonadati</taxon>
        <taxon>Verrucomicrobiota</taxon>
        <taxon>Opitutia</taxon>
        <taxon>Puniceicoccales</taxon>
        <taxon>Cerasicoccaceae</taxon>
        <taxon>Ruficoccus</taxon>
    </lineage>
</organism>
<comment type="function">
    <text evidence="7">Catalyzes the transfer of a ribosyl phosphate group from 5-phosphoribose 1-diphosphate to orotate, leading to the formation of orotidine monophosphate (OMP).</text>
</comment>
<dbReference type="AlphaFoldDB" id="A0A842HIW7"/>
<sequence>MSETQNEVLSIFKETGALLTGHFVLRSGLHSGHFFQCARVCERMKQVTRLAELLLEKVGADTFDTVVAPAMGGLVIGQEVARQADARFLFVEKVDDKLALRRNFKIEPGERILVVEDVITRGGRVREALDIVKAEGGNCVGVAVLVDRSQGQTTFEVPLTSLLELSFPTYEADKLPPELAALPASKPGS</sequence>
<feature type="binding site" description="in other chain" evidence="7">
    <location>
        <position position="26"/>
    </location>
    <ligand>
        <name>5-phospho-alpha-D-ribose 1-diphosphate</name>
        <dbReference type="ChEBI" id="CHEBI:58017"/>
        <note>ligand shared between dimeric partners</note>
    </ligand>
</feature>
<gene>
    <name evidence="7" type="primary">pyrE</name>
    <name evidence="9" type="ORF">H5P28_19005</name>
</gene>
<dbReference type="InterPro" id="IPR023031">
    <property type="entry name" value="OPRT"/>
</dbReference>
<reference evidence="9 10" key="1">
    <citation type="submission" date="2020-07" db="EMBL/GenBank/DDBJ databases">
        <authorList>
            <person name="Feng X."/>
        </authorList>
    </citation>
    <scope>NUCLEOTIDE SEQUENCE [LARGE SCALE GENOMIC DNA]</scope>
    <source>
        <strain evidence="9 10">JCM31066</strain>
    </source>
</reference>
<accession>A0A842HIW7</accession>
<evidence type="ECO:0000256" key="3">
    <source>
        <dbReference type="ARBA" id="ARBA00022676"/>
    </source>
</evidence>
<keyword evidence="3 7" id="KW-0328">Glycosyltransferase</keyword>
<name>A0A842HIW7_9BACT</name>
<dbReference type="EMBL" id="JACHVB010000064">
    <property type="protein sequence ID" value="MBC2596362.1"/>
    <property type="molecule type" value="Genomic_DNA"/>
</dbReference>
<dbReference type="GO" id="GO:0004588">
    <property type="term" value="F:orotate phosphoribosyltransferase activity"/>
    <property type="evidence" value="ECO:0007669"/>
    <property type="project" value="UniProtKB-UniRule"/>
</dbReference>
<dbReference type="Proteomes" id="UP000546464">
    <property type="component" value="Unassembled WGS sequence"/>
</dbReference>
<dbReference type="GO" id="GO:0019856">
    <property type="term" value="P:pyrimidine nucleobase biosynthetic process"/>
    <property type="evidence" value="ECO:0007669"/>
    <property type="project" value="InterPro"/>
</dbReference>
<evidence type="ECO:0000256" key="6">
    <source>
        <dbReference type="ARBA" id="ARBA00022975"/>
    </source>
</evidence>
<feature type="binding site" description="in other chain" evidence="7">
    <location>
        <position position="93"/>
    </location>
    <ligand>
        <name>5-phospho-alpha-D-ribose 1-diphosphate</name>
        <dbReference type="ChEBI" id="CHEBI:58017"/>
        <note>ligand shared between dimeric partners</note>
    </ligand>
</feature>
<dbReference type="GO" id="GO:0044205">
    <property type="term" value="P:'de novo' UMP biosynthetic process"/>
    <property type="evidence" value="ECO:0007669"/>
    <property type="project" value="UniProtKB-UniRule"/>
</dbReference>
<dbReference type="CDD" id="cd06223">
    <property type="entry name" value="PRTases_typeI"/>
    <property type="match status" value="1"/>
</dbReference>
<dbReference type="InterPro" id="IPR006273">
    <property type="entry name" value="Orotate_PRibTrfase_bac"/>
</dbReference>
<dbReference type="UniPathway" id="UPA00070">
    <property type="reaction ID" value="UER00119"/>
</dbReference>
<dbReference type="NCBIfam" id="TIGR01367">
    <property type="entry name" value="pyrE_Therm"/>
    <property type="match status" value="1"/>
</dbReference>
<evidence type="ECO:0000256" key="2">
    <source>
        <dbReference type="ARBA" id="ARBA00011971"/>
    </source>
</evidence>
<feature type="domain" description="Phosphoribosyltransferase" evidence="8">
    <location>
        <begin position="44"/>
        <end position="152"/>
    </location>
</feature>
<dbReference type="Gene3D" id="3.40.50.2020">
    <property type="match status" value="1"/>
</dbReference>
<feature type="binding site" evidence="7">
    <location>
        <begin position="34"/>
        <end position="35"/>
    </location>
    <ligand>
        <name>orotate</name>
        <dbReference type="ChEBI" id="CHEBI:30839"/>
    </ligand>
</feature>
<proteinExistence type="inferred from homology"/>
<evidence type="ECO:0000256" key="7">
    <source>
        <dbReference type="HAMAP-Rule" id="MF_01208"/>
    </source>
</evidence>
<dbReference type="EC" id="2.4.2.10" evidence="2 7"/>
<dbReference type="InterPro" id="IPR029057">
    <property type="entry name" value="PRTase-like"/>
</dbReference>
<evidence type="ECO:0000313" key="9">
    <source>
        <dbReference type="EMBL" id="MBC2596362.1"/>
    </source>
</evidence>